<name>A0AAN9MJA7_PHACN</name>
<dbReference type="PANTHER" id="PTHR43591:SF46">
    <property type="entry name" value="OS08G0411200 PROTEIN"/>
    <property type="match status" value="1"/>
</dbReference>
<dbReference type="GO" id="GO:0008757">
    <property type="term" value="F:S-adenosylmethionine-dependent methyltransferase activity"/>
    <property type="evidence" value="ECO:0007669"/>
    <property type="project" value="InterPro"/>
</dbReference>
<dbReference type="AlphaFoldDB" id="A0AAN9MJA7"/>
<evidence type="ECO:0000313" key="10">
    <source>
        <dbReference type="Proteomes" id="UP001374584"/>
    </source>
</evidence>
<dbReference type="SUPFAM" id="SSF53335">
    <property type="entry name" value="S-adenosyl-L-methionine-dependent methyltransferases"/>
    <property type="match status" value="1"/>
</dbReference>
<keyword evidence="2" id="KW-0150">Chloroplast</keyword>
<sequence>MATGGFYTEAKHIRWDQISRDVHVQKVKACQLICDFIKFYSSEEWRGRHSIKFSNQGSIAFVGNEFSRQFHHEQYVEVSSILWPPSKQKAYMFETLNMRLEYSILFYNSLCPVLPVSDCQCCLMPSLAVAGMCTLSPTLSSFKHPTRFFPASDFAAKLRFPPSIRLRASSTAVINTETNSTESVVVEKEVGNSCNSLACPVCYDSLAWNGGPGLSIDTISGSSFQCGTCQKTYVGNQTHIDLTATGGAKSYGETMPASTELFRVPLISFLYERGWRQTFSVWGGFPGPEKEFEMMKGFLKPVLGGNIVDASCASGLFSRLFAKSGLFSFVVALDYSENMLQQCYEFIQQEENFPKENFILVRADISRLPFVSNSVDALHAGAALHCWPSPLAAVAEISRVLRPGGVFVATTYILDGPLSVIPFRSTLRQNIRQASGSYIFLSERELEDLCRACGLVGFKCIRNGLFVMISARKPS</sequence>
<reference evidence="9 10" key="1">
    <citation type="submission" date="2024-01" db="EMBL/GenBank/DDBJ databases">
        <title>The genomes of 5 underutilized Papilionoideae crops provide insights into root nodulation and disease resistanc.</title>
        <authorList>
            <person name="Jiang F."/>
        </authorList>
    </citation>
    <scope>NUCLEOTIDE SEQUENCE [LARGE SCALE GENOMIC DNA]</scope>
    <source>
        <strain evidence="9">JINMINGXINNONG_FW02</strain>
        <tissue evidence="9">Leaves</tissue>
    </source>
</reference>
<evidence type="ECO:0000256" key="1">
    <source>
        <dbReference type="ARBA" id="ARBA00008361"/>
    </source>
</evidence>
<comment type="caution">
    <text evidence="9">The sequence shown here is derived from an EMBL/GenBank/DDBJ whole genome shotgun (WGS) entry which is preliminary data.</text>
</comment>
<keyword evidence="6" id="KW-0809">Transit peptide</keyword>
<accession>A0AAN9MJA7</accession>
<feature type="domain" description="Methyltransferase type 11" evidence="8">
    <location>
        <begin position="308"/>
        <end position="408"/>
    </location>
</feature>
<comment type="similarity">
    <text evidence="1">Belongs to the methyltransferase superfamily.</text>
</comment>
<evidence type="ECO:0000313" key="9">
    <source>
        <dbReference type="EMBL" id="KAK7353083.1"/>
    </source>
</evidence>
<dbReference type="Proteomes" id="UP001374584">
    <property type="component" value="Unassembled WGS sequence"/>
</dbReference>
<keyword evidence="3" id="KW-0489">Methyltransferase</keyword>
<proteinExistence type="inferred from homology"/>
<dbReference type="GO" id="GO:0010287">
    <property type="term" value="C:plastoglobule"/>
    <property type="evidence" value="ECO:0007669"/>
    <property type="project" value="UniProtKB-SubCell"/>
</dbReference>
<evidence type="ECO:0000256" key="7">
    <source>
        <dbReference type="ARBA" id="ARBA00060463"/>
    </source>
</evidence>
<dbReference type="InterPro" id="IPR029063">
    <property type="entry name" value="SAM-dependent_MTases_sf"/>
</dbReference>
<evidence type="ECO:0000256" key="5">
    <source>
        <dbReference type="ARBA" id="ARBA00022679"/>
    </source>
</evidence>
<keyword evidence="5" id="KW-0808">Transferase</keyword>
<organism evidence="9 10">
    <name type="scientific">Phaseolus coccineus</name>
    <name type="common">Scarlet runner bean</name>
    <name type="synonym">Phaseolus multiflorus</name>
    <dbReference type="NCBI Taxonomy" id="3886"/>
    <lineage>
        <taxon>Eukaryota</taxon>
        <taxon>Viridiplantae</taxon>
        <taxon>Streptophyta</taxon>
        <taxon>Embryophyta</taxon>
        <taxon>Tracheophyta</taxon>
        <taxon>Spermatophyta</taxon>
        <taxon>Magnoliopsida</taxon>
        <taxon>eudicotyledons</taxon>
        <taxon>Gunneridae</taxon>
        <taxon>Pentapetalae</taxon>
        <taxon>rosids</taxon>
        <taxon>fabids</taxon>
        <taxon>Fabales</taxon>
        <taxon>Fabaceae</taxon>
        <taxon>Papilionoideae</taxon>
        <taxon>50 kb inversion clade</taxon>
        <taxon>NPAAA clade</taxon>
        <taxon>indigoferoid/millettioid clade</taxon>
        <taxon>Phaseoleae</taxon>
        <taxon>Phaseolus</taxon>
    </lineage>
</organism>
<evidence type="ECO:0000256" key="6">
    <source>
        <dbReference type="ARBA" id="ARBA00022946"/>
    </source>
</evidence>
<gene>
    <name evidence="9" type="ORF">VNO80_18519</name>
</gene>
<dbReference type="EMBL" id="JAYMYR010000007">
    <property type="protein sequence ID" value="KAK7353083.1"/>
    <property type="molecule type" value="Genomic_DNA"/>
</dbReference>
<dbReference type="FunFam" id="3.40.50.150:FF:000144">
    <property type="entry name" value="Putative methyltransferase, chloroplastic"/>
    <property type="match status" value="1"/>
</dbReference>
<comment type="subcellular location">
    <subcellularLocation>
        <location evidence="7">Plastid</location>
        <location evidence="7">Chloroplast</location>
        <location evidence="7">Plastoglobule</location>
    </subcellularLocation>
</comment>
<dbReference type="InterPro" id="IPR013216">
    <property type="entry name" value="Methyltransf_11"/>
</dbReference>
<evidence type="ECO:0000256" key="2">
    <source>
        <dbReference type="ARBA" id="ARBA00022528"/>
    </source>
</evidence>
<evidence type="ECO:0000259" key="8">
    <source>
        <dbReference type="Pfam" id="PF08241"/>
    </source>
</evidence>
<keyword evidence="4" id="KW-0934">Plastid</keyword>
<dbReference type="Pfam" id="PF08241">
    <property type="entry name" value="Methyltransf_11"/>
    <property type="match status" value="1"/>
</dbReference>
<dbReference type="Gene3D" id="3.40.50.150">
    <property type="entry name" value="Vaccinia Virus protein VP39"/>
    <property type="match status" value="1"/>
</dbReference>
<keyword evidence="10" id="KW-1185">Reference proteome</keyword>
<dbReference type="CDD" id="cd02440">
    <property type="entry name" value="AdoMet_MTases"/>
    <property type="match status" value="1"/>
</dbReference>
<dbReference type="GO" id="GO:0032259">
    <property type="term" value="P:methylation"/>
    <property type="evidence" value="ECO:0007669"/>
    <property type="project" value="UniProtKB-KW"/>
</dbReference>
<evidence type="ECO:0000256" key="3">
    <source>
        <dbReference type="ARBA" id="ARBA00022603"/>
    </source>
</evidence>
<protein>
    <recommendedName>
        <fullName evidence="8">Methyltransferase type 11 domain-containing protein</fullName>
    </recommendedName>
</protein>
<evidence type="ECO:0000256" key="4">
    <source>
        <dbReference type="ARBA" id="ARBA00022640"/>
    </source>
</evidence>
<dbReference type="PANTHER" id="PTHR43591">
    <property type="entry name" value="METHYLTRANSFERASE"/>
    <property type="match status" value="1"/>
</dbReference>